<evidence type="ECO:0000313" key="2">
    <source>
        <dbReference type="Proteomes" id="UP000788993"/>
    </source>
</evidence>
<evidence type="ECO:0000313" key="1">
    <source>
        <dbReference type="EMBL" id="KAH3659931.1"/>
    </source>
</evidence>
<dbReference type="AlphaFoldDB" id="A0A9P8SZV8"/>
<dbReference type="EMBL" id="JAEUBD010001504">
    <property type="protein sequence ID" value="KAH3659931.1"/>
    <property type="molecule type" value="Genomic_DNA"/>
</dbReference>
<proteinExistence type="predicted"/>
<accession>A0A9P8SZV8</accession>
<name>A0A9P8SZV8_9ASCO</name>
<reference evidence="1" key="1">
    <citation type="journal article" date="2021" name="Open Biol.">
        <title>Shared evolutionary footprints suggest mitochondrial oxidative damage underlies multiple complex I losses in fungi.</title>
        <authorList>
            <person name="Schikora-Tamarit M.A."/>
            <person name="Marcet-Houben M."/>
            <person name="Nosek J."/>
            <person name="Gabaldon T."/>
        </authorList>
    </citation>
    <scope>NUCLEOTIDE SEQUENCE</scope>
    <source>
        <strain evidence="1">NCAIM Y.01608</strain>
    </source>
</reference>
<reference evidence="1" key="2">
    <citation type="submission" date="2021-01" db="EMBL/GenBank/DDBJ databases">
        <authorList>
            <person name="Schikora-Tamarit M.A."/>
        </authorList>
    </citation>
    <scope>NUCLEOTIDE SEQUENCE</scope>
    <source>
        <strain evidence="1">NCAIM Y.01608</strain>
    </source>
</reference>
<sequence length="80" mass="8618">MGAVVKSERSEETQCAAELHLVSQSMLQKILGGESMDEAGEVGVHASVQIVLRIYPFAHVVNVDVYKASQGAHGDCFEQT</sequence>
<keyword evidence="2" id="KW-1185">Reference proteome</keyword>
<dbReference type="Proteomes" id="UP000788993">
    <property type="component" value="Unassembled WGS sequence"/>
</dbReference>
<gene>
    <name evidence="1" type="ORF">OGATHE_005976</name>
</gene>
<protein>
    <submittedName>
        <fullName evidence="1">Uncharacterized protein</fullName>
    </submittedName>
</protein>
<organism evidence="1 2">
    <name type="scientific">Ogataea polymorpha</name>
    <dbReference type="NCBI Taxonomy" id="460523"/>
    <lineage>
        <taxon>Eukaryota</taxon>
        <taxon>Fungi</taxon>
        <taxon>Dikarya</taxon>
        <taxon>Ascomycota</taxon>
        <taxon>Saccharomycotina</taxon>
        <taxon>Pichiomycetes</taxon>
        <taxon>Pichiales</taxon>
        <taxon>Pichiaceae</taxon>
        <taxon>Ogataea</taxon>
    </lineage>
</organism>
<comment type="caution">
    <text evidence="1">The sequence shown here is derived from an EMBL/GenBank/DDBJ whole genome shotgun (WGS) entry which is preliminary data.</text>
</comment>